<dbReference type="SUPFAM" id="SSF63817">
    <property type="entry name" value="Sortase"/>
    <property type="match status" value="2"/>
</dbReference>
<dbReference type="InterPro" id="IPR042003">
    <property type="entry name" value="Sortase_E"/>
</dbReference>
<dbReference type="InterPro" id="IPR053465">
    <property type="entry name" value="Sortase_Class_E"/>
</dbReference>
<dbReference type="EMBL" id="JACJID010000005">
    <property type="protein sequence ID" value="MBA8929220.1"/>
    <property type="molecule type" value="Genomic_DNA"/>
</dbReference>
<keyword evidence="3" id="KW-1133">Transmembrane helix</keyword>
<reference evidence="4 5" key="1">
    <citation type="submission" date="2020-08" db="EMBL/GenBank/DDBJ databases">
        <title>Genomic Encyclopedia of Archaeal and Bacterial Type Strains, Phase II (KMG-II): from individual species to whole genera.</title>
        <authorList>
            <person name="Goeker M."/>
        </authorList>
    </citation>
    <scope>NUCLEOTIDE SEQUENCE [LARGE SCALE GENOMIC DNA]</scope>
    <source>
        <strain evidence="4 5">DSM 43850</strain>
    </source>
</reference>
<keyword evidence="5" id="KW-1185">Reference proteome</keyword>
<accession>A0ABR6BR97</accession>
<dbReference type="Proteomes" id="UP000517916">
    <property type="component" value="Unassembled WGS sequence"/>
</dbReference>
<name>A0ABR6BR97_9PSEU</name>
<proteinExistence type="predicted"/>
<keyword evidence="1" id="KW-0378">Hydrolase</keyword>
<evidence type="ECO:0000256" key="1">
    <source>
        <dbReference type="ARBA" id="ARBA00022801"/>
    </source>
</evidence>
<protein>
    <submittedName>
        <fullName evidence="4">Sortase (Surface protein transpeptidase)</fullName>
    </submittedName>
</protein>
<dbReference type="NCBIfam" id="NF033747">
    <property type="entry name" value="class_E_sortase"/>
    <property type="match status" value="1"/>
</dbReference>
<gene>
    <name evidence="4" type="ORF">BC739_006438</name>
</gene>
<keyword evidence="3" id="KW-0812">Transmembrane</keyword>
<dbReference type="Pfam" id="PF04203">
    <property type="entry name" value="Sortase"/>
    <property type="match status" value="1"/>
</dbReference>
<dbReference type="InterPro" id="IPR005754">
    <property type="entry name" value="Sortase"/>
</dbReference>
<comment type="caution">
    <text evidence="4">The sequence shown here is derived from an EMBL/GenBank/DDBJ whole genome shotgun (WGS) entry which is preliminary data.</text>
</comment>
<evidence type="ECO:0000313" key="5">
    <source>
        <dbReference type="Proteomes" id="UP000517916"/>
    </source>
</evidence>
<feature type="region of interest" description="Disordered" evidence="2">
    <location>
        <begin position="1"/>
        <end position="26"/>
    </location>
</feature>
<organism evidence="4 5">
    <name type="scientific">Kutzneria viridogrisea</name>
    <dbReference type="NCBI Taxonomy" id="47990"/>
    <lineage>
        <taxon>Bacteria</taxon>
        <taxon>Bacillati</taxon>
        <taxon>Actinomycetota</taxon>
        <taxon>Actinomycetes</taxon>
        <taxon>Pseudonocardiales</taxon>
        <taxon>Pseudonocardiaceae</taxon>
        <taxon>Kutzneria</taxon>
    </lineage>
</organism>
<dbReference type="InterPro" id="IPR023365">
    <property type="entry name" value="Sortase_dom-sf"/>
</dbReference>
<dbReference type="CDD" id="cd05830">
    <property type="entry name" value="Sortase_E"/>
    <property type="match status" value="1"/>
</dbReference>
<dbReference type="Gene3D" id="2.40.260.10">
    <property type="entry name" value="Sortase"/>
    <property type="match status" value="1"/>
</dbReference>
<evidence type="ECO:0000256" key="2">
    <source>
        <dbReference type="SAM" id="MobiDB-lite"/>
    </source>
</evidence>
<sequence length="346" mass="37792">MNTMPPPRGGRPAGWRPRPGPDQPTEFIPRIDVIEHDNGADQPTSELYTHRSAAEDDTAFVDDIPYYEEDEEDEAPPPPKETGRKVVRTIGELFITAGMVILLFVVYEVYWTDLISAGKQNQATSSLDTQWKDTVGDPGNQRGTHYDLTEGQGFAKIYIPALGPDYHFTLVEGTTDADLDIGPGHYKGTALPGEPGNFAVAGHRVGKGAPFNDLDLVSSCDAIVVETKTDWFVYRMMPKAEERASWDTSGKGTQPRCKGVKIGGAYSGVVGQETVLPSQGDVIAPVPHQPEAKLQADKIVKLMTLTTCTPKFSASHRLILHAVLTNSYHKDPAHPDVTPTELKETD</sequence>
<keyword evidence="3" id="KW-0472">Membrane</keyword>
<evidence type="ECO:0000256" key="3">
    <source>
        <dbReference type="SAM" id="Phobius"/>
    </source>
</evidence>
<feature type="transmembrane region" description="Helical" evidence="3">
    <location>
        <begin position="93"/>
        <end position="111"/>
    </location>
</feature>
<evidence type="ECO:0000313" key="4">
    <source>
        <dbReference type="EMBL" id="MBA8929220.1"/>
    </source>
</evidence>